<dbReference type="AlphaFoldDB" id="A0A7Y3RMN9"/>
<feature type="transmembrane region" description="Helical" evidence="1">
    <location>
        <begin position="44"/>
        <end position="61"/>
    </location>
</feature>
<dbReference type="PANTHER" id="PTHR36974">
    <property type="entry name" value="MEMBRANE PROTEIN-RELATED"/>
    <property type="match status" value="1"/>
</dbReference>
<feature type="transmembrane region" description="Helical" evidence="1">
    <location>
        <begin position="66"/>
        <end position="85"/>
    </location>
</feature>
<organism evidence="2 3">
    <name type="scientific">Parvularcula mediterranea</name>
    <dbReference type="NCBI Taxonomy" id="2732508"/>
    <lineage>
        <taxon>Bacteria</taxon>
        <taxon>Pseudomonadati</taxon>
        <taxon>Pseudomonadota</taxon>
        <taxon>Alphaproteobacteria</taxon>
        <taxon>Parvularculales</taxon>
        <taxon>Parvularculaceae</taxon>
        <taxon>Parvularcula</taxon>
    </lineage>
</organism>
<keyword evidence="1" id="KW-1133">Transmembrane helix</keyword>
<evidence type="ECO:0000256" key="1">
    <source>
        <dbReference type="SAM" id="Phobius"/>
    </source>
</evidence>
<dbReference type="EMBL" id="JABFCX010000003">
    <property type="protein sequence ID" value="NNU16893.1"/>
    <property type="molecule type" value="Genomic_DNA"/>
</dbReference>
<feature type="transmembrane region" description="Helical" evidence="1">
    <location>
        <begin position="97"/>
        <end position="118"/>
    </location>
</feature>
<keyword evidence="1" id="KW-0472">Membrane</keyword>
<comment type="caution">
    <text evidence="2">The sequence shown here is derived from an EMBL/GenBank/DDBJ whole genome shotgun (WGS) entry which is preliminary data.</text>
</comment>
<dbReference type="RefSeq" id="WP_173199792.1">
    <property type="nucleotide sequence ID" value="NZ_JABFCX010000003.1"/>
</dbReference>
<name>A0A7Y3RMN9_9PROT</name>
<accession>A0A7Y3RMN9</accession>
<dbReference type="Proteomes" id="UP000536835">
    <property type="component" value="Unassembled WGS sequence"/>
</dbReference>
<proteinExistence type="predicted"/>
<evidence type="ECO:0008006" key="4">
    <source>
        <dbReference type="Google" id="ProtNLM"/>
    </source>
</evidence>
<keyword evidence="3" id="KW-1185">Reference proteome</keyword>
<keyword evidence="1" id="KW-0812">Transmembrane</keyword>
<evidence type="ECO:0000313" key="2">
    <source>
        <dbReference type="EMBL" id="NNU16893.1"/>
    </source>
</evidence>
<evidence type="ECO:0000313" key="3">
    <source>
        <dbReference type="Proteomes" id="UP000536835"/>
    </source>
</evidence>
<gene>
    <name evidence="2" type="ORF">HK107_11245</name>
</gene>
<protein>
    <recommendedName>
        <fullName evidence="4">DoxX family membrane protein</fullName>
    </recommendedName>
</protein>
<reference evidence="2 3" key="1">
    <citation type="submission" date="2020-05" db="EMBL/GenBank/DDBJ databases">
        <title>Parvularcula mediterraneae sp. nov., isolated from polypropylene straw from shallow seawater of the seashore of Laganas in Zakynthos island, Greece.</title>
        <authorList>
            <person name="Szabo I."/>
            <person name="Al-Omari J."/>
            <person name="Rado J."/>
            <person name="Szerdahelyi G.S."/>
        </authorList>
    </citation>
    <scope>NUCLEOTIDE SEQUENCE [LARGE SCALE GENOMIC DNA]</scope>
    <source>
        <strain evidence="2 3">ZS-1/3</strain>
    </source>
</reference>
<sequence length="123" mass="13328">MRNVGIFLACALIAFWMLGGGVVHFVSPEAFFPIVPDWLPELEVVLISGAVEIAIGLGVIVRRTRALAGLAFAALCAGFLPLHLWDFFRPDPVFEVPVAASIRIGVQFALIAIGLWLWKASGR</sequence>
<dbReference type="PANTHER" id="PTHR36974:SF1">
    <property type="entry name" value="DOXX FAMILY MEMBRANE PROTEIN"/>
    <property type="match status" value="1"/>
</dbReference>